<dbReference type="STRING" id="1247936.BN2475_1300011"/>
<keyword evidence="3" id="KW-1185">Reference proteome</keyword>
<accession>A0A1N7SPJ5</accession>
<evidence type="ECO:0000313" key="2">
    <source>
        <dbReference type="EMBL" id="SIT49240.1"/>
    </source>
</evidence>
<dbReference type="PANTHER" id="PTHR41252">
    <property type="entry name" value="BLR2505 PROTEIN"/>
    <property type="match status" value="1"/>
</dbReference>
<sequence>MANSNVITRIYQLLESGDTFSLLDLFHPEITWNEAESNPYHSGNTWHGRDAVKRNLLSRIPEDWLEFGIHPSRFHLGEGVIIVEVRYKGTHRRTGRALDAQACHIWTTQDGKVTSFQQYTDTAKLRRAMGFDAEFIHQP</sequence>
<organism evidence="2 3">
    <name type="scientific">Paraburkholderia ribeironis</name>
    <dbReference type="NCBI Taxonomy" id="1247936"/>
    <lineage>
        <taxon>Bacteria</taxon>
        <taxon>Pseudomonadati</taxon>
        <taxon>Pseudomonadota</taxon>
        <taxon>Betaproteobacteria</taxon>
        <taxon>Burkholderiales</taxon>
        <taxon>Burkholderiaceae</taxon>
        <taxon>Paraburkholderia</taxon>
    </lineage>
</organism>
<dbReference type="EMBL" id="CYGX02000130">
    <property type="protein sequence ID" value="SIT49240.1"/>
    <property type="molecule type" value="Genomic_DNA"/>
</dbReference>
<dbReference type="SUPFAM" id="SSF54427">
    <property type="entry name" value="NTF2-like"/>
    <property type="match status" value="1"/>
</dbReference>
<dbReference type="InterPro" id="IPR037401">
    <property type="entry name" value="SnoaL-like"/>
</dbReference>
<dbReference type="Gene3D" id="3.10.450.50">
    <property type="match status" value="1"/>
</dbReference>
<evidence type="ECO:0000259" key="1">
    <source>
        <dbReference type="Pfam" id="PF12680"/>
    </source>
</evidence>
<dbReference type="Proteomes" id="UP000187012">
    <property type="component" value="Unassembled WGS sequence"/>
</dbReference>
<feature type="domain" description="SnoaL-like" evidence="1">
    <location>
        <begin position="8"/>
        <end position="115"/>
    </location>
</feature>
<dbReference type="OrthoDB" id="283154at2"/>
<proteinExistence type="predicted"/>
<dbReference type="Pfam" id="PF12680">
    <property type="entry name" value="SnoaL_2"/>
    <property type="match status" value="1"/>
</dbReference>
<dbReference type="PANTHER" id="PTHR41252:SF1">
    <property type="entry name" value="BLR2505 PROTEIN"/>
    <property type="match status" value="1"/>
</dbReference>
<dbReference type="AlphaFoldDB" id="A0A1N7SPJ5"/>
<dbReference type="InterPro" id="IPR032710">
    <property type="entry name" value="NTF2-like_dom_sf"/>
</dbReference>
<dbReference type="RefSeq" id="WP_159444643.1">
    <property type="nucleotide sequence ID" value="NZ_CYGX02000130.1"/>
</dbReference>
<gene>
    <name evidence="2" type="ORF">BN2475_1300011</name>
</gene>
<reference evidence="2 3" key="1">
    <citation type="submission" date="2016-12" db="EMBL/GenBank/DDBJ databases">
        <authorList>
            <person name="Song W.-J."/>
            <person name="Kurnit D.M."/>
        </authorList>
    </citation>
    <scope>NUCLEOTIDE SEQUENCE [LARGE SCALE GENOMIC DNA]</scope>
    <source>
        <strain evidence="2 3">STM7296</strain>
    </source>
</reference>
<protein>
    <recommendedName>
        <fullName evidence="1">SnoaL-like domain-containing protein</fullName>
    </recommendedName>
</protein>
<name>A0A1N7SPJ5_9BURK</name>
<evidence type="ECO:0000313" key="3">
    <source>
        <dbReference type="Proteomes" id="UP000187012"/>
    </source>
</evidence>